<proteinExistence type="predicted"/>
<feature type="compositionally biased region" description="Polar residues" evidence="1">
    <location>
        <begin position="181"/>
        <end position="229"/>
    </location>
</feature>
<evidence type="ECO:0000313" key="2">
    <source>
        <dbReference type="EMBL" id="KAK4157348.1"/>
    </source>
</evidence>
<keyword evidence="3" id="KW-1185">Reference proteome</keyword>
<feature type="compositionally biased region" description="Polar residues" evidence="1">
    <location>
        <begin position="148"/>
        <end position="167"/>
    </location>
</feature>
<evidence type="ECO:0000313" key="3">
    <source>
        <dbReference type="Proteomes" id="UP001302745"/>
    </source>
</evidence>
<comment type="caution">
    <text evidence="2">The sequence shown here is derived from an EMBL/GenBank/DDBJ whole genome shotgun (WGS) entry which is preliminary data.</text>
</comment>
<accession>A0AAN6VT80</accession>
<reference evidence="2" key="1">
    <citation type="journal article" date="2023" name="Mol. Phylogenet. Evol.">
        <title>Genome-scale phylogeny and comparative genomics of the fungal order Sordariales.</title>
        <authorList>
            <person name="Hensen N."/>
            <person name="Bonometti L."/>
            <person name="Westerberg I."/>
            <person name="Brannstrom I.O."/>
            <person name="Guillou S."/>
            <person name="Cros-Aarteil S."/>
            <person name="Calhoun S."/>
            <person name="Haridas S."/>
            <person name="Kuo A."/>
            <person name="Mondo S."/>
            <person name="Pangilinan J."/>
            <person name="Riley R."/>
            <person name="LaButti K."/>
            <person name="Andreopoulos B."/>
            <person name="Lipzen A."/>
            <person name="Chen C."/>
            <person name="Yan M."/>
            <person name="Daum C."/>
            <person name="Ng V."/>
            <person name="Clum A."/>
            <person name="Steindorff A."/>
            <person name="Ohm R.A."/>
            <person name="Martin F."/>
            <person name="Silar P."/>
            <person name="Natvig D.O."/>
            <person name="Lalanne C."/>
            <person name="Gautier V."/>
            <person name="Ament-Velasquez S.L."/>
            <person name="Kruys A."/>
            <person name="Hutchinson M.I."/>
            <person name="Powell A.J."/>
            <person name="Barry K."/>
            <person name="Miller A.N."/>
            <person name="Grigoriev I.V."/>
            <person name="Debuchy R."/>
            <person name="Gladieux P."/>
            <person name="Hiltunen Thoren M."/>
            <person name="Johannesson H."/>
        </authorList>
    </citation>
    <scope>NUCLEOTIDE SEQUENCE</scope>
    <source>
        <strain evidence="2">CBS 538.74</strain>
    </source>
</reference>
<feature type="compositionally biased region" description="Pro residues" evidence="1">
    <location>
        <begin position="318"/>
        <end position="329"/>
    </location>
</feature>
<feature type="compositionally biased region" description="Low complexity" evidence="1">
    <location>
        <begin position="168"/>
        <end position="180"/>
    </location>
</feature>
<organism evidence="2 3">
    <name type="scientific">Chaetomidium leptoderma</name>
    <dbReference type="NCBI Taxonomy" id="669021"/>
    <lineage>
        <taxon>Eukaryota</taxon>
        <taxon>Fungi</taxon>
        <taxon>Dikarya</taxon>
        <taxon>Ascomycota</taxon>
        <taxon>Pezizomycotina</taxon>
        <taxon>Sordariomycetes</taxon>
        <taxon>Sordariomycetidae</taxon>
        <taxon>Sordariales</taxon>
        <taxon>Chaetomiaceae</taxon>
        <taxon>Chaetomidium</taxon>
    </lineage>
</organism>
<feature type="compositionally biased region" description="Polar residues" evidence="1">
    <location>
        <begin position="406"/>
        <end position="439"/>
    </location>
</feature>
<protein>
    <submittedName>
        <fullName evidence="2">Uncharacterized protein</fullName>
    </submittedName>
</protein>
<dbReference type="AlphaFoldDB" id="A0AAN6VT80"/>
<name>A0AAN6VT80_9PEZI</name>
<sequence>MYSAPYGYPNATTAGPIFNGAPPQGAPPNQPQHMMYNTQQFPMPGQGAFSAGPNPALMGGGVGPAGMMQNAGMPHMAANGQMAFQAPFTSSPYAAGIPSSSAPQPQLPANFMMPGQMAAYQMNAGLPNQQPMMQQRMLPAQHNPAGISVSTPQRQFNPSQGTPTGSMPSQQQQFSTPQAQGTPQSQTPTTAQHPSASAATPQTPTFATDQGQPQANGTSAGSTPQSPATESRDKERMAVLLEINQELLYESIQLVNSRNELKKEQVTVDASGTKNGDVDYAEEERLANLDYNQCMRRLQANLTYMFALADRKGKAQLPPSPAYLTPPPLNLQLKLKLPPSTPDDPVDKPADPIADRNERDQMLKNLYKRLQALYPGVDPRKEPAAQPAGAKLGAVNPGAPAGAKGQNGQASASTPVGGQGSNQNSPAPTPGQSHGTPQMANAAAPGLLQQGQFSGL</sequence>
<gene>
    <name evidence="2" type="ORF">C8A00DRAFT_40312</name>
</gene>
<reference evidence="2" key="2">
    <citation type="submission" date="2023-05" db="EMBL/GenBank/DDBJ databases">
        <authorList>
            <consortium name="Lawrence Berkeley National Laboratory"/>
            <person name="Steindorff A."/>
            <person name="Hensen N."/>
            <person name="Bonometti L."/>
            <person name="Westerberg I."/>
            <person name="Brannstrom I.O."/>
            <person name="Guillou S."/>
            <person name="Cros-Aarteil S."/>
            <person name="Calhoun S."/>
            <person name="Haridas S."/>
            <person name="Kuo A."/>
            <person name="Mondo S."/>
            <person name="Pangilinan J."/>
            <person name="Riley R."/>
            <person name="Labutti K."/>
            <person name="Andreopoulos B."/>
            <person name="Lipzen A."/>
            <person name="Chen C."/>
            <person name="Yanf M."/>
            <person name="Daum C."/>
            <person name="Ng V."/>
            <person name="Clum A."/>
            <person name="Ohm R."/>
            <person name="Martin F."/>
            <person name="Silar P."/>
            <person name="Natvig D."/>
            <person name="Lalanne C."/>
            <person name="Gautier V."/>
            <person name="Ament-Velasquez S.L."/>
            <person name="Kruys A."/>
            <person name="Hutchinson M.I."/>
            <person name="Powell A.J."/>
            <person name="Barry K."/>
            <person name="Miller A.N."/>
            <person name="Grigoriev I.V."/>
            <person name="Debuchy R."/>
            <person name="Gladieux P."/>
            <person name="Thoren M.H."/>
            <person name="Johannesson H."/>
        </authorList>
    </citation>
    <scope>NUCLEOTIDE SEQUENCE</scope>
    <source>
        <strain evidence="2">CBS 538.74</strain>
    </source>
</reference>
<dbReference type="Proteomes" id="UP001302745">
    <property type="component" value="Unassembled WGS sequence"/>
</dbReference>
<dbReference type="EMBL" id="MU856852">
    <property type="protein sequence ID" value="KAK4157348.1"/>
    <property type="molecule type" value="Genomic_DNA"/>
</dbReference>
<feature type="region of interest" description="Disordered" evidence="1">
    <location>
        <begin position="143"/>
        <end position="233"/>
    </location>
</feature>
<feature type="region of interest" description="Disordered" evidence="1">
    <location>
        <begin position="318"/>
        <end position="358"/>
    </location>
</feature>
<feature type="compositionally biased region" description="Basic and acidic residues" evidence="1">
    <location>
        <begin position="345"/>
        <end position="358"/>
    </location>
</feature>
<feature type="region of interest" description="Disordered" evidence="1">
    <location>
        <begin position="377"/>
        <end position="456"/>
    </location>
</feature>
<evidence type="ECO:0000256" key="1">
    <source>
        <dbReference type="SAM" id="MobiDB-lite"/>
    </source>
</evidence>